<dbReference type="EMBL" id="CH476626">
    <property type="protein sequence ID" value="EDO02655.1"/>
    <property type="molecule type" value="Genomic_DNA"/>
</dbReference>
<keyword evidence="2" id="KW-1185">Reference proteome</keyword>
<dbReference type="GeneID" id="5489886"/>
<dbReference type="AlphaFoldDB" id="A7EII9"/>
<sequence length="43" mass="4663">MENEIGLLIEGEGEAKAQFAWKVDLRLFSAALVSVPAYGQLVV</sequence>
<name>A7EII9_SCLS1</name>
<dbReference type="HOGENOM" id="CLU_3242426_0_0_1"/>
<proteinExistence type="predicted"/>
<dbReference type="InParanoid" id="A7EII9"/>
<evidence type="ECO:0000313" key="2">
    <source>
        <dbReference type="Proteomes" id="UP000001312"/>
    </source>
</evidence>
<reference evidence="2" key="1">
    <citation type="journal article" date="2011" name="PLoS Genet.">
        <title>Genomic analysis of the necrotrophic fungal pathogens Sclerotinia sclerotiorum and Botrytis cinerea.</title>
        <authorList>
            <person name="Amselem J."/>
            <person name="Cuomo C.A."/>
            <person name="van Kan J.A."/>
            <person name="Viaud M."/>
            <person name="Benito E.P."/>
            <person name="Couloux A."/>
            <person name="Coutinho P.M."/>
            <person name="de Vries R.P."/>
            <person name="Dyer P.S."/>
            <person name="Fillinger S."/>
            <person name="Fournier E."/>
            <person name="Gout L."/>
            <person name="Hahn M."/>
            <person name="Kohn L."/>
            <person name="Lapalu N."/>
            <person name="Plummer K.M."/>
            <person name="Pradier J.M."/>
            <person name="Quevillon E."/>
            <person name="Sharon A."/>
            <person name="Simon A."/>
            <person name="ten Have A."/>
            <person name="Tudzynski B."/>
            <person name="Tudzynski P."/>
            <person name="Wincker P."/>
            <person name="Andrew M."/>
            <person name="Anthouard V."/>
            <person name="Beever R.E."/>
            <person name="Beffa R."/>
            <person name="Benoit I."/>
            <person name="Bouzid O."/>
            <person name="Brault B."/>
            <person name="Chen Z."/>
            <person name="Choquer M."/>
            <person name="Collemare J."/>
            <person name="Cotton P."/>
            <person name="Danchin E.G."/>
            <person name="Da Silva C."/>
            <person name="Gautier A."/>
            <person name="Giraud C."/>
            <person name="Giraud T."/>
            <person name="Gonzalez C."/>
            <person name="Grossetete S."/>
            <person name="Guldener U."/>
            <person name="Henrissat B."/>
            <person name="Howlett B.J."/>
            <person name="Kodira C."/>
            <person name="Kretschmer M."/>
            <person name="Lappartient A."/>
            <person name="Leroch M."/>
            <person name="Levis C."/>
            <person name="Mauceli E."/>
            <person name="Neuveglise C."/>
            <person name="Oeser B."/>
            <person name="Pearson M."/>
            <person name="Poulain J."/>
            <person name="Poussereau N."/>
            <person name="Quesneville H."/>
            <person name="Rascle C."/>
            <person name="Schumacher J."/>
            <person name="Segurens B."/>
            <person name="Sexton A."/>
            <person name="Silva E."/>
            <person name="Sirven C."/>
            <person name="Soanes D.M."/>
            <person name="Talbot N.J."/>
            <person name="Templeton M."/>
            <person name="Yandava C."/>
            <person name="Yarden O."/>
            <person name="Zeng Q."/>
            <person name="Rollins J.A."/>
            <person name="Lebrun M.H."/>
            <person name="Dickman M."/>
        </authorList>
    </citation>
    <scope>NUCLEOTIDE SEQUENCE [LARGE SCALE GENOMIC DNA]</scope>
    <source>
        <strain evidence="2">ATCC 18683 / 1980 / Ss-1</strain>
    </source>
</reference>
<protein>
    <submittedName>
        <fullName evidence="1">Uncharacterized protein</fullName>
    </submittedName>
</protein>
<evidence type="ECO:0000313" key="1">
    <source>
        <dbReference type="EMBL" id="EDO02655.1"/>
    </source>
</evidence>
<dbReference type="Proteomes" id="UP000001312">
    <property type="component" value="Unassembled WGS sequence"/>
</dbReference>
<accession>A7EII9</accession>
<gene>
    <name evidence="1" type="ORF">SS1G_05132</name>
</gene>
<dbReference type="RefSeq" id="XP_001593704.1">
    <property type="nucleotide sequence ID" value="XM_001593654.1"/>
</dbReference>
<dbReference type="KEGG" id="ssl:SS1G_05132"/>
<organism evidence="1 2">
    <name type="scientific">Sclerotinia sclerotiorum (strain ATCC 18683 / 1980 / Ss-1)</name>
    <name type="common">White mold</name>
    <name type="synonym">Whetzelinia sclerotiorum</name>
    <dbReference type="NCBI Taxonomy" id="665079"/>
    <lineage>
        <taxon>Eukaryota</taxon>
        <taxon>Fungi</taxon>
        <taxon>Dikarya</taxon>
        <taxon>Ascomycota</taxon>
        <taxon>Pezizomycotina</taxon>
        <taxon>Leotiomycetes</taxon>
        <taxon>Helotiales</taxon>
        <taxon>Sclerotiniaceae</taxon>
        <taxon>Sclerotinia</taxon>
    </lineage>
</organism>